<dbReference type="EMBL" id="CP030074">
    <property type="protein sequence ID" value="AWW43242.1"/>
    <property type="molecule type" value="Genomic_DNA"/>
</dbReference>
<gene>
    <name evidence="9" type="ORF">DN051_42375</name>
</gene>
<dbReference type="PROSITE" id="PS51918">
    <property type="entry name" value="RADICAL_SAM"/>
    <property type="match status" value="1"/>
</dbReference>
<feature type="domain" description="Radical SAM core" evidence="8">
    <location>
        <begin position="181"/>
        <end position="397"/>
    </location>
</feature>
<keyword evidence="9" id="KW-0614">Plasmid</keyword>
<dbReference type="SFLD" id="SFLDG01123">
    <property type="entry name" value="methyltransferase_(Class_B)"/>
    <property type="match status" value="1"/>
</dbReference>
<evidence type="ECO:0000256" key="2">
    <source>
        <dbReference type="ARBA" id="ARBA00022603"/>
    </source>
</evidence>
<dbReference type="SUPFAM" id="SSF102114">
    <property type="entry name" value="Radical SAM enzymes"/>
    <property type="match status" value="1"/>
</dbReference>
<dbReference type="KEGG" id="scad:DN051_42375"/>
<dbReference type="InterPro" id="IPR051198">
    <property type="entry name" value="BchE-like"/>
</dbReference>
<keyword evidence="6" id="KW-0408">Iron</keyword>
<evidence type="ECO:0000256" key="4">
    <source>
        <dbReference type="ARBA" id="ARBA00022691"/>
    </source>
</evidence>
<name>A0A2Z4JDK6_9ACTN</name>
<dbReference type="Proteomes" id="UP000249616">
    <property type="component" value="Plasmid unnamed1"/>
</dbReference>
<comment type="cofactor">
    <cofactor evidence="1">
        <name>[4Fe-4S] cluster</name>
        <dbReference type="ChEBI" id="CHEBI:49883"/>
    </cofactor>
</comment>
<dbReference type="InterPro" id="IPR034466">
    <property type="entry name" value="Methyltransferase_Class_B"/>
</dbReference>
<dbReference type="GO" id="GO:0046872">
    <property type="term" value="F:metal ion binding"/>
    <property type="evidence" value="ECO:0007669"/>
    <property type="project" value="UniProtKB-KW"/>
</dbReference>
<keyword evidence="7" id="KW-0411">Iron-sulfur</keyword>
<geneLocation type="plasmid" evidence="9 10">
    <name>unnamed1</name>
</geneLocation>
<keyword evidence="5" id="KW-0479">Metal-binding</keyword>
<keyword evidence="4" id="KW-0949">S-adenosyl-L-methionine</keyword>
<dbReference type="GO" id="GO:0005829">
    <property type="term" value="C:cytosol"/>
    <property type="evidence" value="ECO:0007669"/>
    <property type="project" value="TreeGrafter"/>
</dbReference>
<dbReference type="InterPro" id="IPR058240">
    <property type="entry name" value="rSAM_sf"/>
</dbReference>
<protein>
    <submittedName>
        <fullName evidence="9">Radical SAM protein</fullName>
    </submittedName>
</protein>
<keyword evidence="3" id="KW-0808">Transferase</keyword>
<evidence type="ECO:0000256" key="5">
    <source>
        <dbReference type="ARBA" id="ARBA00022723"/>
    </source>
</evidence>
<dbReference type="Gene3D" id="3.80.30.20">
    <property type="entry name" value="tm_1862 like domain"/>
    <property type="match status" value="1"/>
</dbReference>
<dbReference type="PANTHER" id="PTHR43409:SF7">
    <property type="entry name" value="BLL1977 PROTEIN"/>
    <property type="match status" value="1"/>
</dbReference>
<evidence type="ECO:0000313" key="9">
    <source>
        <dbReference type="EMBL" id="AWW43242.1"/>
    </source>
</evidence>
<dbReference type="CDD" id="cd01335">
    <property type="entry name" value="Radical_SAM"/>
    <property type="match status" value="1"/>
</dbReference>
<proteinExistence type="predicted"/>
<dbReference type="SFLD" id="SFLDS00029">
    <property type="entry name" value="Radical_SAM"/>
    <property type="match status" value="1"/>
</dbReference>
<dbReference type="PANTHER" id="PTHR43409">
    <property type="entry name" value="ANAEROBIC MAGNESIUM-PROTOPORPHYRIN IX MONOMETHYL ESTER CYCLASE-RELATED"/>
    <property type="match status" value="1"/>
</dbReference>
<keyword evidence="10" id="KW-1185">Reference proteome</keyword>
<sequence length="424" mass="46475">MSHIRFVVPEDEFSRAFFQMPLDIATAAAVLRERGHTVSLWDRRVEVAPPDGPAVDGLILVTAIADRAQCYPLDIGPIREAARSAKELHPGAWIVACGPHATQLPEATLRELAVDHVSRGEVDAAAVFAAEVLLERGNSPIPAVLDRSASSSGFDLGELPVPAFDLLPLQHYKAEVFDGTRLHRGPSGMIFAARGCTYGCTFCHLPFGTRMRTRPVSRVLAEVDALTDLGVKSAFFLDYVFGINPRFYGEVCAGLRHRDLTWTGQTRTEIVLKTDVREWADAGCRGMWLGAESPAVAVTGVNKRVTQDDVSEALAKLEAAGIQPFAFIIIGLPGDPACLTGSIVDWVAELPAKFGINQLFLRPGTTLYDELAPRYLDGRMPTTWDEVKQVTDTYRRDYPVDLDDLEKRLLALPNNLGNGWTTHE</sequence>
<keyword evidence="2" id="KW-0489">Methyltransferase</keyword>
<dbReference type="InterPro" id="IPR023404">
    <property type="entry name" value="rSAM_horseshoe"/>
</dbReference>
<dbReference type="InterPro" id="IPR007197">
    <property type="entry name" value="rSAM"/>
</dbReference>
<dbReference type="GO" id="GO:0003824">
    <property type="term" value="F:catalytic activity"/>
    <property type="evidence" value="ECO:0007669"/>
    <property type="project" value="InterPro"/>
</dbReference>
<dbReference type="Pfam" id="PF04055">
    <property type="entry name" value="Radical_SAM"/>
    <property type="match status" value="1"/>
</dbReference>
<dbReference type="InterPro" id="IPR006638">
    <property type="entry name" value="Elp3/MiaA/NifB-like_rSAM"/>
</dbReference>
<evidence type="ECO:0000256" key="3">
    <source>
        <dbReference type="ARBA" id="ARBA00022679"/>
    </source>
</evidence>
<evidence type="ECO:0000259" key="8">
    <source>
        <dbReference type="PROSITE" id="PS51918"/>
    </source>
</evidence>
<evidence type="ECO:0000313" key="10">
    <source>
        <dbReference type="Proteomes" id="UP000249616"/>
    </source>
</evidence>
<accession>A0A2Z4JDK6</accession>
<evidence type="ECO:0000256" key="6">
    <source>
        <dbReference type="ARBA" id="ARBA00023004"/>
    </source>
</evidence>
<evidence type="ECO:0000256" key="1">
    <source>
        <dbReference type="ARBA" id="ARBA00001966"/>
    </source>
</evidence>
<dbReference type="SMART" id="SM00729">
    <property type="entry name" value="Elp3"/>
    <property type="match status" value="1"/>
</dbReference>
<evidence type="ECO:0000256" key="7">
    <source>
        <dbReference type="ARBA" id="ARBA00023014"/>
    </source>
</evidence>
<dbReference type="SFLD" id="SFLDG01082">
    <property type="entry name" value="B12-binding_domain_containing"/>
    <property type="match status" value="1"/>
</dbReference>
<dbReference type="GO" id="GO:0051539">
    <property type="term" value="F:4 iron, 4 sulfur cluster binding"/>
    <property type="evidence" value="ECO:0007669"/>
    <property type="project" value="UniProtKB-KW"/>
</dbReference>
<reference evidence="10" key="1">
    <citation type="submission" date="2018-06" db="EMBL/GenBank/DDBJ databases">
        <authorList>
            <person name="Li K."/>
        </authorList>
    </citation>
    <scope>NUCLEOTIDE SEQUENCE [LARGE SCALE GENOMIC DNA]</scope>
    <source>
        <strain evidence="10">ZFG47</strain>
        <plasmid evidence="10">unnamed1</plasmid>
    </source>
</reference>
<organism evidence="9 10">
    <name type="scientific">Streptomyces cadmiisoli</name>
    <dbReference type="NCBI Taxonomy" id="2184053"/>
    <lineage>
        <taxon>Bacteria</taxon>
        <taxon>Bacillati</taxon>
        <taxon>Actinomycetota</taxon>
        <taxon>Actinomycetes</taxon>
        <taxon>Kitasatosporales</taxon>
        <taxon>Streptomycetaceae</taxon>
        <taxon>Streptomyces</taxon>
        <taxon>Streptomyces aurantiacus group</taxon>
    </lineage>
</organism>
<dbReference type="AlphaFoldDB" id="A0A2Z4JDK6"/>
<dbReference type="Gene3D" id="3.40.50.280">
    <property type="entry name" value="Cobalamin-binding domain"/>
    <property type="match status" value="1"/>
</dbReference>